<proteinExistence type="predicted"/>
<evidence type="ECO:0000313" key="4">
    <source>
        <dbReference type="Proteomes" id="UP000012040"/>
    </source>
</evidence>
<dbReference type="eggNOG" id="ENOG503197J">
    <property type="taxonomic scope" value="Bacteria"/>
</dbReference>
<evidence type="ECO:0000256" key="1">
    <source>
        <dbReference type="SAM" id="Coils"/>
    </source>
</evidence>
<dbReference type="AlphaFoldDB" id="M4VAD9"/>
<dbReference type="HOGENOM" id="CLU_749390_0_0_7"/>
<feature type="coiled-coil region" evidence="1">
    <location>
        <begin position="52"/>
        <end position="79"/>
    </location>
</feature>
<sequence>MKYSRLIAPSLILLTATVMAEIRPQMQAFYLLTEKLQNYTHNKSDYLKKNNEKEIAATLKEFNQQVQELKKDKFAKQDDMKFRMQQLAAGLEDAELSFKDGSKDYSYWVLKSSLNNCYVCHTQKSLGTTGYQLPQAQKDDLLSQADFLFMVRNYNDANPLLEKVITTYPENKVSIENVENSLRKLLMHAVRVEKDDVKTLTLFDRLLKNKNLPESVQQDIQAWKGYLKNRKFRVTESMPLKNAQQLEKFIAAREKIASNYEQSYQSYLIDLETSQRLYQLLETTQNAQLKPWILYWLADQEKDYRLTMFDLTSENYLKECIERYSKHPAAKKCFQLYKQIQLDSFTGSRGTEVPPAVQKQLERYEKLVN</sequence>
<evidence type="ECO:0008006" key="5">
    <source>
        <dbReference type="Google" id="ProtNLM"/>
    </source>
</evidence>
<gene>
    <name evidence="3" type="ORF">A11Q_1219</name>
</gene>
<dbReference type="Proteomes" id="UP000012040">
    <property type="component" value="Chromosome"/>
</dbReference>
<evidence type="ECO:0000256" key="2">
    <source>
        <dbReference type="SAM" id="SignalP"/>
    </source>
</evidence>
<dbReference type="STRING" id="1184267.A11Q_1219"/>
<feature type="chain" id="PRO_5004060530" description="Cytochrome c domain-containing protein" evidence="2">
    <location>
        <begin position="21"/>
        <end position="369"/>
    </location>
</feature>
<dbReference type="PATRIC" id="fig|1184267.3.peg.1234"/>
<dbReference type="KEGG" id="bex:A11Q_1219"/>
<keyword evidence="2" id="KW-0732">Signal</keyword>
<evidence type="ECO:0000313" key="3">
    <source>
        <dbReference type="EMBL" id="AGH95435.1"/>
    </source>
</evidence>
<reference evidence="3 4" key="1">
    <citation type="journal article" date="2013" name="ISME J.">
        <title>By their genes ye shall know them: genomic signatures of predatory bacteria.</title>
        <authorList>
            <person name="Pasternak Z."/>
            <person name="Pietrokovski S."/>
            <person name="Rotem O."/>
            <person name="Gophna U."/>
            <person name="Lurie-Weinberger M.N."/>
            <person name="Jurkevitch E."/>
        </authorList>
    </citation>
    <scope>NUCLEOTIDE SEQUENCE [LARGE SCALE GENOMIC DNA]</scope>
    <source>
        <strain evidence="3 4">JSS</strain>
    </source>
</reference>
<protein>
    <recommendedName>
        <fullName evidence="5">Cytochrome c domain-containing protein</fullName>
    </recommendedName>
</protein>
<dbReference type="EMBL" id="CP003537">
    <property type="protein sequence ID" value="AGH95435.1"/>
    <property type="molecule type" value="Genomic_DNA"/>
</dbReference>
<feature type="signal peptide" evidence="2">
    <location>
        <begin position="1"/>
        <end position="20"/>
    </location>
</feature>
<name>M4VAD9_9BACT</name>
<keyword evidence="4" id="KW-1185">Reference proteome</keyword>
<keyword evidence="1" id="KW-0175">Coiled coil</keyword>
<organism evidence="3 4">
    <name type="scientific">Pseudobdellovibrio exovorus JSS</name>
    <dbReference type="NCBI Taxonomy" id="1184267"/>
    <lineage>
        <taxon>Bacteria</taxon>
        <taxon>Pseudomonadati</taxon>
        <taxon>Bdellovibrionota</taxon>
        <taxon>Bdellovibrionia</taxon>
        <taxon>Bdellovibrionales</taxon>
        <taxon>Pseudobdellovibrionaceae</taxon>
        <taxon>Pseudobdellovibrio</taxon>
    </lineage>
</organism>
<dbReference type="RefSeq" id="WP_015469925.1">
    <property type="nucleotide sequence ID" value="NC_020813.1"/>
</dbReference>
<dbReference type="OrthoDB" id="5291826at2"/>
<accession>M4VAD9</accession>